<dbReference type="EMBL" id="BIFT01000002">
    <property type="protein sequence ID" value="GCE29535.1"/>
    <property type="molecule type" value="Genomic_DNA"/>
</dbReference>
<feature type="region of interest" description="Disordered" evidence="1">
    <location>
        <begin position="187"/>
        <end position="212"/>
    </location>
</feature>
<dbReference type="Proteomes" id="UP000287171">
    <property type="component" value="Unassembled WGS sequence"/>
</dbReference>
<organism evidence="2 3">
    <name type="scientific">Dictyobacter alpinus</name>
    <dbReference type="NCBI Taxonomy" id="2014873"/>
    <lineage>
        <taxon>Bacteria</taxon>
        <taxon>Bacillati</taxon>
        <taxon>Chloroflexota</taxon>
        <taxon>Ktedonobacteria</taxon>
        <taxon>Ktedonobacterales</taxon>
        <taxon>Dictyobacteraceae</taxon>
        <taxon>Dictyobacter</taxon>
    </lineage>
</organism>
<reference evidence="3" key="1">
    <citation type="submission" date="2018-12" db="EMBL/GenBank/DDBJ databases">
        <title>Tengunoibacter tsumagoiensis gen. nov., sp. nov., Dictyobacter kobayashii sp. nov., D. alpinus sp. nov., and D. joshuensis sp. nov. and description of Dictyobacteraceae fam. nov. within the order Ktedonobacterales isolated from Tengu-no-mugimeshi.</title>
        <authorList>
            <person name="Wang C.M."/>
            <person name="Zheng Y."/>
            <person name="Sakai Y."/>
            <person name="Toyoda A."/>
            <person name="Minakuchi Y."/>
            <person name="Abe K."/>
            <person name="Yokota A."/>
            <person name="Yabe S."/>
        </authorList>
    </citation>
    <scope>NUCLEOTIDE SEQUENCE [LARGE SCALE GENOMIC DNA]</scope>
    <source>
        <strain evidence="3">Uno16</strain>
    </source>
</reference>
<dbReference type="RefSeq" id="WP_161982383.1">
    <property type="nucleotide sequence ID" value="NZ_BIFT01000002.1"/>
</dbReference>
<feature type="compositionally biased region" description="Basic and acidic residues" evidence="1">
    <location>
        <begin position="190"/>
        <end position="212"/>
    </location>
</feature>
<accession>A0A402BDU7</accession>
<keyword evidence="3" id="KW-1185">Reference proteome</keyword>
<protein>
    <submittedName>
        <fullName evidence="2">Uncharacterized protein</fullName>
    </submittedName>
</protein>
<proteinExistence type="predicted"/>
<gene>
    <name evidence="2" type="ORF">KDA_50190</name>
</gene>
<name>A0A402BDU7_9CHLR</name>
<comment type="caution">
    <text evidence="2">The sequence shown here is derived from an EMBL/GenBank/DDBJ whole genome shotgun (WGS) entry which is preliminary data.</text>
</comment>
<sequence length="212" mass="24224">MFHPDADVRTNIDHLSLNGTSLEVLVGRISLNVNLMQAEITEDALKGVMQLVQYQKNVGYCTARRGNTQSWTLEVQRVTQVWLHNQGFPHPENVLFCEDSREKLQAIAGLLIEQPEPIILIDDLYDRLIAHFGTLDAHEQAVLSRYFVLGAYGVQDVPKAPFRVIPFADWTEVDRFLEMLPGSSYPSKEGLTHHGRQERQRREEGRGNVRVY</sequence>
<evidence type="ECO:0000256" key="1">
    <source>
        <dbReference type="SAM" id="MobiDB-lite"/>
    </source>
</evidence>
<dbReference type="AlphaFoldDB" id="A0A402BDU7"/>
<evidence type="ECO:0000313" key="3">
    <source>
        <dbReference type="Proteomes" id="UP000287171"/>
    </source>
</evidence>
<evidence type="ECO:0000313" key="2">
    <source>
        <dbReference type="EMBL" id="GCE29535.1"/>
    </source>
</evidence>